<dbReference type="KEGG" id="dee:HQN60_01220"/>
<gene>
    <name evidence="1" type="ORF">HQN60_01220</name>
</gene>
<name>A0A6M8SMT2_9NEIS</name>
<reference evidence="1 2" key="1">
    <citation type="submission" date="2020-05" db="EMBL/GenBank/DDBJ databases">
        <title>Complete genome sequence of Deefgea sp. D17.</title>
        <authorList>
            <person name="Bae J.-W."/>
            <person name="Han J.E."/>
        </authorList>
    </citation>
    <scope>NUCLEOTIDE SEQUENCE [LARGE SCALE GENOMIC DNA]</scope>
    <source>
        <strain evidence="1 2">D17</strain>
    </source>
</reference>
<dbReference type="EMBL" id="CP054143">
    <property type="protein sequence ID" value="QKJ65464.1"/>
    <property type="molecule type" value="Genomic_DNA"/>
</dbReference>
<protein>
    <submittedName>
        <fullName evidence="1">Uncharacterized protein</fullName>
    </submittedName>
</protein>
<sequence>MDIPTKHQASPIEKIRNLVENSTDPLLDKSPVHENDIFEILWMLVGSNVEKKLCADIPIWAIGSFTHLNFANASTSWRNLLYPSLDGKKDGVTGAGWTNQVFDYFSAPLEDNWFPAESSTQELRLHAYGNFISVTNGVHRAVGAVNYLAAIQGSRTAVLQKAMLTYQEIDQELLTFLKSKSGTEIYFSWVEDRNRAAGIRIISATKFGAVIYYYKDRKISTKQWIPLPNWALPYLTKARLLNKWHNVKQEYLYILLQKKWLQDISV</sequence>
<dbReference type="Proteomes" id="UP000504844">
    <property type="component" value="Chromosome"/>
</dbReference>
<organism evidence="1 2">
    <name type="scientific">Deefgea piscis</name>
    <dbReference type="NCBI Taxonomy" id="2739061"/>
    <lineage>
        <taxon>Bacteria</taxon>
        <taxon>Pseudomonadati</taxon>
        <taxon>Pseudomonadota</taxon>
        <taxon>Betaproteobacteria</taxon>
        <taxon>Neisseriales</taxon>
        <taxon>Chitinibacteraceae</taxon>
        <taxon>Deefgea</taxon>
    </lineage>
</organism>
<keyword evidence="2" id="KW-1185">Reference proteome</keyword>
<evidence type="ECO:0000313" key="1">
    <source>
        <dbReference type="EMBL" id="QKJ65464.1"/>
    </source>
</evidence>
<accession>A0A6M8SMT2</accession>
<dbReference type="AlphaFoldDB" id="A0A6M8SMT2"/>
<proteinExistence type="predicted"/>
<dbReference type="RefSeq" id="WP_173531974.1">
    <property type="nucleotide sequence ID" value="NZ_CP054143.1"/>
</dbReference>
<evidence type="ECO:0000313" key="2">
    <source>
        <dbReference type="Proteomes" id="UP000504844"/>
    </source>
</evidence>